<evidence type="ECO:0000313" key="7">
    <source>
        <dbReference type="Proteomes" id="UP000092713"/>
    </source>
</evidence>
<keyword evidence="3 4" id="KW-0732">Signal</keyword>
<dbReference type="RefSeq" id="WP_065309545.1">
    <property type="nucleotide sequence ID" value="NZ_LOCQ01000059.1"/>
</dbReference>
<feature type="signal peptide" evidence="4">
    <location>
        <begin position="1"/>
        <end position="28"/>
    </location>
</feature>
<dbReference type="STRING" id="1747903.ASR47_1004310"/>
<dbReference type="InterPro" id="IPR000914">
    <property type="entry name" value="SBP_5_dom"/>
</dbReference>
<proteinExistence type="inferred from homology"/>
<dbReference type="Proteomes" id="UP000092713">
    <property type="component" value="Unassembled WGS sequence"/>
</dbReference>
<gene>
    <name evidence="6" type="ORF">ASR47_1004310</name>
</gene>
<evidence type="ECO:0000256" key="3">
    <source>
        <dbReference type="ARBA" id="ARBA00022729"/>
    </source>
</evidence>
<dbReference type="SUPFAM" id="SSF53850">
    <property type="entry name" value="Periplasmic binding protein-like II"/>
    <property type="match status" value="1"/>
</dbReference>
<comment type="caution">
    <text evidence="6">The sequence shown here is derived from an EMBL/GenBank/DDBJ whole genome shotgun (WGS) entry which is preliminary data.</text>
</comment>
<feature type="domain" description="Solute-binding protein family 5" evidence="5">
    <location>
        <begin position="71"/>
        <end position="444"/>
    </location>
</feature>
<organism evidence="6 7">
    <name type="scientific">Janthinobacterium psychrotolerans</name>
    <dbReference type="NCBI Taxonomy" id="1747903"/>
    <lineage>
        <taxon>Bacteria</taxon>
        <taxon>Pseudomonadati</taxon>
        <taxon>Pseudomonadota</taxon>
        <taxon>Betaproteobacteria</taxon>
        <taxon>Burkholderiales</taxon>
        <taxon>Oxalobacteraceae</taxon>
        <taxon>Janthinobacterium</taxon>
    </lineage>
</organism>
<dbReference type="GO" id="GO:0030288">
    <property type="term" value="C:outer membrane-bounded periplasmic space"/>
    <property type="evidence" value="ECO:0007669"/>
    <property type="project" value="UniProtKB-ARBA"/>
</dbReference>
<dbReference type="PANTHER" id="PTHR30290">
    <property type="entry name" value="PERIPLASMIC BINDING COMPONENT OF ABC TRANSPORTER"/>
    <property type="match status" value="1"/>
</dbReference>
<dbReference type="InterPro" id="IPR039424">
    <property type="entry name" value="SBP_5"/>
</dbReference>
<dbReference type="EMBL" id="LOCQ01000059">
    <property type="protein sequence ID" value="OBV38035.1"/>
    <property type="molecule type" value="Genomic_DNA"/>
</dbReference>
<accession>A0A1A7BZY8</accession>
<dbReference type="PIRSF" id="PIRSF002741">
    <property type="entry name" value="MppA"/>
    <property type="match status" value="1"/>
</dbReference>
<feature type="chain" id="PRO_5008510034" evidence="4">
    <location>
        <begin position="29"/>
        <end position="529"/>
    </location>
</feature>
<sequence>MGKLARKLAGMACLAGCLLGGVVTMARAADLNIGFKAEVTSADPHVLNGANRNVWGHVYDTLVEQDRQLRPTPGLAQSWRLVNPTTWEFTLRPNVKFHNGAALTADDVKYSIVRAMQLPGPRTFRSYLRDVDSVSVSVSAPLTLQVKTKRVSPTLPENLGLVAILPRSLGEHVGEDSFASGKAAIGSGPYKFSSWLHGQKLVLTKNPDYWGAKQPWEHVTLQFIPREPARAAALLSGSVDVINDVTANMEAALKRYELVSVTSYMLNYLALDQFRDRSPFVRAADGTPLAKNPLKDARVRQAMMTAINRDGIIRFLMKGDATAAEQLVPKGFFGYENGFKLPAYDLAKAKALLAEAGYPAGFQLTVHCTNNRYVNDARLCEAVAQVFSQIGIKTEVATMPYSVFQTRAFGGASGESEFSVFLVGNGAVTGDTLTALVSTIHSADKAAGTGASNYGRYHNKEVDSLIDKAAANTDEPARLRQQQQAARLALGDGAIIPLLHLNASWAMKKQLTMTPRADGFTMAMDIHPK</sequence>
<evidence type="ECO:0000259" key="5">
    <source>
        <dbReference type="Pfam" id="PF00496"/>
    </source>
</evidence>
<dbReference type="PATRIC" id="fig|1747903.4.peg.1570"/>
<dbReference type="Gene3D" id="3.10.105.10">
    <property type="entry name" value="Dipeptide-binding Protein, Domain 3"/>
    <property type="match status" value="1"/>
</dbReference>
<dbReference type="PANTHER" id="PTHR30290:SF9">
    <property type="entry name" value="OLIGOPEPTIDE-BINDING PROTEIN APPA"/>
    <property type="match status" value="1"/>
</dbReference>
<evidence type="ECO:0000256" key="4">
    <source>
        <dbReference type="SAM" id="SignalP"/>
    </source>
</evidence>
<name>A0A1A7BZY8_9BURK</name>
<dbReference type="GO" id="GO:0015833">
    <property type="term" value="P:peptide transport"/>
    <property type="evidence" value="ECO:0007669"/>
    <property type="project" value="TreeGrafter"/>
</dbReference>
<dbReference type="AlphaFoldDB" id="A0A1A7BZY8"/>
<keyword evidence="2" id="KW-0813">Transport</keyword>
<dbReference type="GO" id="GO:1904680">
    <property type="term" value="F:peptide transmembrane transporter activity"/>
    <property type="evidence" value="ECO:0007669"/>
    <property type="project" value="TreeGrafter"/>
</dbReference>
<reference evidence="6 7" key="1">
    <citation type="submission" date="2016-04" db="EMBL/GenBank/DDBJ databases">
        <title>Draft genome sequence of Janthinobacterium psychrotolerans sp. nov., isolated from freshwater sediments in Denmark.</title>
        <authorList>
            <person name="Gong X."/>
            <person name="Skrivergaard S."/>
            <person name="Korsgaard B.S."/>
            <person name="Schreiber L."/>
            <person name="Marshall I.P."/>
            <person name="Finster K."/>
            <person name="Schramm A."/>
        </authorList>
    </citation>
    <scope>NUCLEOTIDE SEQUENCE [LARGE SCALE GENOMIC DNA]</scope>
    <source>
        <strain evidence="6 7">S3-2</strain>
    </source>
</reference>
<evidence type="ECO:0000256" key="1">
    <source>
        <dbReference type="ARBA" id="ARBA00005695"/>
    </source>
</evidence>
<protein>
    <submittedName>
        <fullName evidence="6">Peptide/nickel transport system substrate-binding protein</fullName>
    </submittedName>
</protein>
<dbReference type="InterPro" id="IPR030678">
    <property type="entry name" value="Peptide/Ni-bd"/>
</dbReference>
<dbReference type="CDD" id="cd08498">
    <property type="entry name" value="PBP2_NikA_DppA_OppA_like_2"/>
    <property type="match status" value="1"/>
</dbReference>
<dbReference type="Pfam" id="PF00496">
    <property type="entry name" value="SBP_bac_5"/>
    <property type="match status" value="1"/>
</dbReference>
<dbReference type="Gene3D" id="3.40.190.10">
    <property type="entry name" value="Periplasmic binding protein-like II"/>
    <property type="match status" value="1"/>
</dbReference>
<dbReference type="GO" id="GO:0043190">
    <property type="term" value="C:ATP-binding cassette (ABC) transporter complex"/>
    <property type="evidence" value="ECO:0007669"/>
    <property type="project" value="InterPro"/>
</dbReference>
<dbReference type="OrthoDB" id="9801799at2"/>
<comment type="similarity">
    <text evidence="1">Belongs to the bacterial solute-binding protein 5 family.</text>
</comment>
<keyword evidence="7" id="KW-1185">Reference proteome</keyword>
<evidence type="ECO:0000256" key="2">
    <source>
        <dbReference type="ARBA" id="ARBA00022448"/>
    </source>
</evidence>
<evidence type="ECO:0000313" key="6">
    <source>
        <dbReference type="EMBL" id="OBV38035.1"/>
    </source>
</evidence>